<evidence type="ECO:0000313" key="4">
    <source>
        <dbReference type="EMBL" id="CAI4012743.1"/>
    </source>
</evidence>
<dbReference type="Proteomes" id="UP001152797">
    <property type="component" value="Unassembled WGS sequence"/>
</dbReference>
<evidence type="ECO:0000256" key="2">
    <source>
        <dbReference type="SAM" id="MobiDB-lite"/>
    </source>
</evidence>
<evidence type="ECO:0000313" key="6">
    <source>
        <dbReference type="EMBL" id="CAL4800055.1"/>
    </source>
</evidence>
<name>A0A9P1DMB7_9DINO</name>
<evidence type="ECO:0000313" key="5">
    <source>
        <dbReference type="EMBL" id="CAL1166118.1"/>
    </source>
</evidence>
<keyword evidence="1" id="KW-0175">Coiled coil</keyword>
<proteinExistence type="predicted"/>
<feature type="coiled-coil region" evidence="1">
    <location>
        <begin position="79"/>
        <end position="141"/>
    </location>
</feature>
<dbReference type="EMBL" id="CAMXCT020005558">
    <property type="protein sequence ID" value="CAL1166118.1"/>
    <property type="molecule type" value="Genomic_DNA"/>
</dbReference>
<feature type="signal peptide" evidence="3">
    <location>
        <begin position="1"/>
        <end position="24"/>
    </location>
</feature>
<feature type="region of interest" description="Disordered" evidence="2">
    <location>
        <begin position="22"/>
        <end position="77"/>
    </location>
</feature>
<accession>A0A9P1DMB7</accession>
<reference evidence="5" key="2">
    <citation type="submission" date="2024-04" db="EMBL/GenBank/DDBJ databases">
        <authorList>
            <person name="Chen Y."/>
            <person name="Shah S."/>
            <person name="Dougan E. K."/>
            <person name="Thang M."/>
            <person name="Chan C."/>
        </authorList>
    </citation>
    <scope>NUCLEOTIDE SEQUENCE [LARGE SCALE GENOMIC DNA]</scope>
</reference>
<gene>
    <name evidence="4" type="ORF">C1SCF055_LOCUS37773</name>
</gene>
<evidence type="ECO:0000256" key="3">
    <source>
        <dbReference type="SAM" id="SignalP"/>
    </source>
</evidence>
<evidence type="ECO:0000256" key="1">
    <source>
        <dbReference type="SAM" id="Coils"/>
    </source>
</evidence>
<keyword evidence="3" id="KW-0732">Signal</keyword>
<keyword evidence="7" id="KW-1185">Reference proteome</keyword>
<feature type="chain" id="PRO_5043271479" evidence="3">
    <location>
        <begin position="25"/>
        <end position="325"/>
    </location>
</feature>
<reference evidence="4" key="1">
    <citation type="submission" date="2022-10" db="EMBL/GenBank/DDBJ databases">
        <authorList>
            <person name="Chen Y."/>
            <person name="Dougan E. K."/>
            <person name="Chan C."/>
            <person name="Rhodes N."/>
            <person name="Thang M."/>
        </authorList>
    </citation>
    <scope>NUCLEOTIDE SEQUENCE</scope>
</reference>
<dbReference type="EMBL" id="CAMXCT010005558">
    <property type="protein sequence ID" value="CAI4012743.1"/>
    <property type="molecule type" value="Genomic_DNA"/>
</dbReference>
<sequence length="325" mass="37044">VAVMTTTMTMMVVMMLMMVMDGGGDDDDDDDEDDDDDGDGGDDVGDCGGHDDDDDVEALFGSSPCRDAQAPAQSSREDLEMLRQVAWEAENRARQQEAAIQAERDEVRAELEELREQVQQCQELREENAELRQMLGKLHSELLLQTEQQELKSGQLQASRLAGSEVAERLLEFVGRSSASRLEEVRQCFLRWHLRTAKHSAQIAERARLRMEHMGRMEKLMNRRSPGCAESFRAWAQYKDEKKHRSSGLVTSNSRIQVFRYFSAWRGLCISMSYLQQLRWCEPSSVCTPEFASAVWQELSSPRVYRSFLLPQEGSNFHLNVPHTG</sequence>
<comment type="caution">
    <text evidence="4">The sequence shown here is derived from an EMBL/GenBank/DDBJ whole genome shotgun (WGS) entry which is preliminary data.</text>
</comment>
<feature type="compositionally biased region" description="Acidic residues" evidence="2">
    <location>
        <begin position="23"/>
        <end position="57"/>
    </location>
</feature>
<dbReference type="AlphaFoldDB" id="A0A9P1DMB7"/>
<feature type="non-terminal residue" evidence="4">
    <location>
        <position position="325"/>
    </location>
</feature>
<evidence type="ECO:0000313" key="7">
    <source>
        <dbReference type="Proteomes" id="UP001152797"/>
    </source>
</evidence>
<organism evidence="4">
    <name type="scientific">Cladocopium goreaui</name>
    <dbReference type="NCBI Taxonomy" id="2562237"/>
    <lineage>
        <taxon>Eukaryota</taxon>
        <taxon>Sar</taxon>
        <taxon>Alveolata</taxon>
        <taxon>Dinophyceae</taxon>
        <taxon>Suessiales</taxon>
        <taxon>Symbiodiniaceae</taxon>
        <taxon>Cladocopium</taxon>
    </lineage>
</organism>
<protein>
    <submittedName>
        <fullName evidence="6">Phosphodiesterase</fullName>
    </submittedName>
</protein>
<dbReference type="EMBL" id="CAMXCT030005558">
    <property type="protein sequence ID" value="CAL4800055.1"/>
    <property type="molecule type" value="Genomic_DNA"/>
</dbReference>